<dbReference type="GO" id="GO:0005524">
    <property type="term" value="F:ATP binding"/>
    <property type="evidence" value="ECO:0007669"/>
    <property type="project" value="UniProtKB-KW"/>
</dbReference>
<evidence type="ECO:0000256" key="8">
    <source>
        <dbReference type="ARBA" id="ARBA00047899"/>
    </source>
</evidence>
<evidence type="ECO:0000259" key="12">
    <source>
        <dbReference type="PROSITE" id="PS51285"/>
    </source>
</evidence>
<dbReference type="SUPFAM" id="SSF56112">
    <property type="entry name" value="Protein kinase-like (PK-like)"/>
    <property type="match status" value="1"/>
</dbReference>
<proteinExistence type="inferred from homology"/>
<dbReference type="Pfam" id="PF00069">
    <property type="entry name" value="Pkinase"/>
    <property type="match status" value="2"/>
</dbReference>
<evidence type="ECO:0000256" key="1">
    <source>
        <dbReference type="ARBA" id="ARBA00009903"/>
    </source>
</evidence>
<dbReference type="EMBL" id="JBJUIK010000009">
    <property type="protein sequence ID" value="KAL3517869.1"/>
    <property type="molecule type" value="Genomic_DNA"/>
</dbReference>
<keyword evidence="5" id="KW-0547">Nucleotide-binding</keyword>
<organism evidence="13 14">
    <name type="scientific">Cinchona calisaya</name>
    <dbReference type="NCBI Taxonomy" id="153742"/>
    <lineage>
        <taxon>Eukaryota</taxon>
        <taxon>Viridiplantae</taxon>
        <taxon>Streptophyta</taxon>
        <taxon>Embryophyta</taxon>
        <taxon>Tracheophyta</taxon>
        <taxon>Spermatophyta</taxon>
        <taxon>Magnoliopsida</taxon>
        <taxon>eudicotyledons</taxon>
        <taxon>Gunneridae</taxon>
        <taxon>Pentapetalae</taxon>
        <taxon>asterids</taxon>
        <taxon>lamiids</taxon>
        <taxon>Gentianales</taxon>
        <taxon>Rubiaceae</taxon>
        <taxon>Cinchonoideae</taxon>
        <taxon>Cinchoneae</taxon>
        <taxon>Cinchona</taxon>
    </lineage>
</organism>
<evidence type="ECO:0000256" key="7">
    <source>
        <dbReference type="ARBA" id="ARBA00022840"/>
    </source>
</evidence>
<comment type="catalytic activity">
    <reaction evidence="9">
        <text>L-seryl-[protein] + ATP = O-phospho-L-seryl-[protein] + ADP + H(+)</text>
        <dbReference type="Rhea" id="RHEA:17989"/>
        <dbReference type="Rhea" id="RHEA-COMP:9863"/>
        <dbReference type="Rhea" id="RHEA-COMP:11604"/>
        <dbReference type="ChEBI" id="CHEBI:15378"/>
        <dbReference type="ChEBI" id="CHEBI:29999"/>
        <dbReference type="ChEBI" id="CHEBI:30616"/>
        <dbReference type="ChEBI" id="CHEBI:83421"/>
        <dbReference type="ChEBI" id="CHEBI:456216"/>
        <dbReference type="EC" id="2.7.11.1"/>
    </reaction>
</comment>
<dbReference type="InterPro" id="IPR011009">
    <property type="entry name" value="Kinase-like_dom_sf"/>
</dbReference>
<dbReference type="Gene3D" id="1.10.510.10">
    <property type="entry name" value="Transferase(Phosphotransferase) domain 1"/>
    <property type="match status" value="2"/>
</dbReference>
<feature type="region of interest" description="Disordered" evidence="10">
    <location>
        <begin position="188"/>
        <end position="208"/>
    </location>
</feature>
<feature type="domain" description="AGC-kinase C-terminal" evidence="12">
    <location>
        <begin position="350"/>
        <end position="438"/>
    </location>
</feature>
<evidence type="ECO:0000259" key="11">
    <source>
        <dbReference type="PROSITE" id="PS50011"/>
    </source>
</evidence>
<dbReference type="InterPro" id="IPR000961">
    <property type="entry name" value="AGC-kinase_C"/>
</dbReference>
<dbReference type="InterPro" id="IPR000719">
    <property type="entry name" value="Prot_kinase_dom"/>
</dbReference>
<feature type="domain" description="Protein kinase" evidence="11">
    <location>
        <begin position="21"/>
        <end position="349"/>
    </location>
</feature>
<accession>A0ABD2ZFN7</accession>
<evidence type="ECO:0000256" key="2">
    <source>
        <dbReference type="ARBA" id="ARBA00012513"/>
    </source>
</evidence>
<dbReference type="FunFam" id="1.10.510.10:FF:000294">
    <property type="entry name" value="Serine/threonine-protein kinase OXI1"/>
    <property type="match status" value="1"/>
</dbReference>
<keyword evidence="4" id="KW-0808">Transferase</keyword>
<evidence type="ECO:0000256" key="9">
    <source>
        <dbReference type="ARBA" id="ARBA00048679"/>
    </source>
</evidence>
<dbReference type="PANTHER" id="PTHR45637">
    <property type="entry name" value="FLIPPASE KINASE 1-RELATED"/>
    <property type="match status" value="1"/>
</dbReference>
<comment type="catalytic activity">
    <reaction evidence="8">
        <text>L-threonyl-[protein] + ATP = O-phospho-L-threonyl-[protein] + ADP + H(+)</text>
        <dbReference type="Rhea" id="RHEA:46608"/>
        <dbReference type="Rhea" id="RHEA-COMP:11060"/>
        <dbReference type="Rhea" id="RHEA-COMP:11605"/>
        <dbReference type="ChEBI" id="CHEBI:15378"/>
        <dbReference type="ChEBI" id="CHEBI:30013"/>
        <dbReference type="ChEBI" id="CHEBI:30616"/>
        <dbReference type="ChEBI" id="CHEBI:61977"/>
        <dbReference type="ChEBI" id="CHEBI:456216"/>
        <dbReference type="EC" id="2.7.11.1"/>
    </reaction>
</comment>
<gene>
    <name evidence="13" type="ORF">ACH5RR_020458</name>
</gene>
<dbReference type="FunFam" id="1.10.510.10:FF:000312">
    <property type="entry name" value="Serine/threonine-protein kinase OXI1"/>
    <property type="match status" value="1"/>
</dbReference>
<dbReference type="InterPro" id="IPR008271">
    <property type="entry name" value="Ser/Thr_kinase_AS"/>
</dbReference>
<comment type="caution">
    <text evidence="13">The sequence shown here is derived from an EMBL/GenBank/DDBJ whole genome shotgun (WGS) entry which is preliminary data.</text>
</comment>
<dbReference type="PROSITE" id="PS00108">
    <property type="entry name" value="PROTEIN_KINASE_ST"/>
    <property type="match status" value="1"/>
</dbReference>
<protein>
    <recommendedName>
        <fullName evidence="2">non-specific serine/threonine protein kinase</fullName>
        <ecNumber evidence="2">2.7.11.1</ecNumber>
    </recommendedName>
</protein>
<comment type="similarity">
    <text evidence="1">Belongs to the protein kinase superfamily. AGC Ser/Thr protein kinase family.</text>
</comment>
<dbReference type="GO" id="GO:0004674">
    <property type="term" value="F:protein serine/threonine kinase activity"/>
    <property type="evidence" value="ECO:0007669"/>
    <property type="project" value="UniProtKB-KW"/>
</dbReference>
<keyword evidence="6" id="KW-0418">Kinase</keyword>
<evidence type="ECO:0000256" key="5">
    <source>
        <dbReference type="ARBA" id="ARBA00022741"/>
    </source>
</evidence>
<dbReference type="PROSITE" id="PS51285">
    <property type="entry name" value="AGC_KINASE_CTER"/>
    <property type="match status" value="1"/>
</dbReference>
<sequence>MSDGDSNHLQNQVAYLDLKNLKVISALGRGAKGVVFLFRSENGESFALKAISRASIEKNHSNKSTNSDTTDRRLADEYRRICFERDVLASFHHPLLPKLRGVLSTEKIIGYAIDYCPGRDLNSLRKKQTEKMFSDDVIRFYAAEIVLALEHLHGLGIVYRDLKPENVMIQENGHLMLVDFDLSTKLSPKTPETRRLSGSPRNSLPIKERNRKKKRFPQWLSFCKSGRTESDSVHPVELSSKSGTRESDSVEKSNSFVGTEEYVAPEILLGNGHDFSVDWWCYGVMLYEMLYGTTPFRGSNRKETYYRILAKDPELVGEPTPLRDLIKKLLEKDPIKRISVEGIKGHDFFKDIDWARILEIPRPPFIPAAEDIEGNKEIDVESFVQGVFKVGTHDDDEEVENTKNSEIKSKNTEENKNKGVWVEGLNNPHTQNENFFIF</sequence>
<dbReference type="Proteomes" id="UP001630127">
    <property type="component" value="Unassembled WGS sequence"/>
</dbReference>
<evidence type="ECO:0000313" key="13">
    <source>
        <dbReference type="EMBL" id="KAL3517869.1"/>
    </source>
</evidence>
<dbReference type="Gene3D" id="3.30.200.20">
    <property type="entry name" value="Phosphorylase Kinase, domain 1"/>
    <property type="match status" value="1"/>
</dbReference>
<keyword evidence="3" id="KW-0723">Serine/threonine-protein kinase</keyword>
<dbReference type="AlphaFoldDB" id="A0ABD2ZFN7"/>
<evidence type="ECO:0000256" key="3">
    <source>
        <dbReference type="ARBA" id="ARBA00022527"/>
    </source>
</evidence>
<evidence type="ECO:0000256" key="10">
    <source>
        <dbReference type="SAM" id="MobiDB-lite"/>
    </source>
</evidence>
<evidence type="ECO:0000313" key="14">
    <source>
        <dbReference type="Proteomes" id="UP001630127"/>
    </source>
</evidence>
<dbReference type="PROSITE" id="PS50011">
    <property type="entry name" value="PROTEIN_KINASE_DOM"/>
    <property type="match status" value="1"/>
</dbReference>
<evidence type="ECO:0000256" key="6">
    <source>
        <dbReference type="ARBA" id="ARBA00022777"/>
    </source>
</evidence>
<dbReference type="SMART" id="SM00220">
    <property type="entry name" value="S_TKc"/>
    <property type="match status" value="1"/>
</dbReference>
<dbReference type="EC" id="2.7.11.1" evidence="2"/>
<keyword evidence="7" id="KW-0067">ATP-binding</keyword>
<keyword evidence="14" id="KW-1185">Reference proteome</keyword>
<reference evidence="13 14" key="1">
    <citation type="submission" date="2024-11" db="EMBL/GenBank/DDBJ databases">
        <title>A near-complete genome assembly of Cinchona calisaya.</title>
        <authorList>
            <person name="Lian D.C."/>
            <person name="Zhao X.W."/>
            <person name="Wei L."/>
        </authorList>
    </citation>
    <scope>NUCLEOTIDE SEQUENCE [LARGE SCALE GENOMIC DNA]</scope>
    <source>
        <tissue evidence="13">Nenye</tissue>
    </source>
</reference>
<name>A0ABD2ZFN7_9GENT</name>
<evidence type="ECO:0000256" key="4">
    <source>
        <dbReference type="ARBA" id="ARBA00022679"/>
    </source>
</evidence>
<feature type="region of interest" description="Disordered" evidence="10">
    <location>
        <begin position="226"/>
        <end position="255"/>
    </location>
</feature>